<dbReference type="SUPFAM" id="SSF89796">
    <property type="entry name" value="CoA-transferase family III (CaiB/BaiF)"/>
    <property type="match status" value="1"/>
</dbReference>
<name>A0A160TWA3_9ZZZZ</name>
<accession>A0A160TWA3</accession>
<dbReference type="PANTHER" id="PTHR48207:SF3">
    <property type="entry name" value="SUCCINATE--HYDROXYMETHYLGLUTARATE COA-TRANSFERASE"/>
    <property type="match status" value="1"/>
</dbReference>
<proteinExistence type="predicted"/>
<dbReference type="EMBL" id="CZRL01000104">
    <property type="protein sequence ID" value="CUS54747.1"/>
    <property type="molecule type" value="Genomic_DNA"/>
</dbReference>
<sequence>MAGPLTGYRIVELTSMLTGPWAASLLGDQGADVIKVEVPGLGDHTRSVGAHREGFSTSFLNINRSKRSITLDLKKTEGKATLKRLAATADVFIQNFRPGVVERLGIGYDDIREVAPKIVYISMSGFGERGPLAQKPVYDPIIQAISGLTTVQAGSDVERPRLVRTILPDKLTAVYASQAVTAALLSREKTGAGQHVRLSMLDAVLNFLWASDMGGQTFVDNPVTSQAAASFIDLIYQTQDGYMTVSTMTNKEWASLTRAFDRPDLLKDPRFKTPQLRDKNVNERLDVVQGELITRTTQAWLEIFEREDVPCAPALSRQQVIEHPQVLASEILQENHHPVAGSLRQTRVAARFEGSPPDLPKGAPRLGEHNHEVLCELGLSELEIEHLIKQGAVGNERYSNS</sequence>
<dbReference type="AlphaFoldDB" id="A0A160TWA3"/>
<evidence type="ECO:0000313" key="2">
    <source>
        <dbReference type="EMBL" id="CUS54747.1"/>
    </source>
</evidence>
<protein>
    <submittedName>
        <fullName evidence="2">CAIB/BAIF family protein</fullName>
    </submittedName>
</protein>
<dbReference type="InterPro" id="IPR044855">
    <property type="entry name" value="CoA-Trfase_III_dom3_sf"/>
</dbReference>
<reference evidence="2" key="1">
    <citation type="submission" date="2015-10" db="EMBL/GenBank/DDBJ databases">
        <authorList>
            <person name="Gilbert D.G."/>
        </authorList>
    </citation>
    <scope>NUCLEOTIDE SEQUENCE</scope>
</reference>
<gene>
    <name evidence="2" type="ORF">MGWOODY_XGa966</name>
</gene>
<evidence type="ECO:0000256" key="1">
    <source>
        <dbReference type="ARBA" id="ARBA00022679"/>
    </source>
</evidence>
<dbReference type="InterPro" id="IPR023606">
    <property type="entry name" value="CoA-Trfase_III_dom_1_sf"/>
</dbReference>
<dbReference type="InterPro" id="IPR003673">
    <property type="entry name" value="CoA-Trfase_fam_III"/>
</dbReference>
<keyword evidence="1" id="KW-0808">Transferase</keyword>
<dbReference type="Gene3D" id="3.30.1540.10">
    <property type="entry name" value="formyl-coa transferase, domain 3"/>
    <property type="match status" value="1"/>
</dbReference>
<dbReference type="InterPro" id="IPR050483">
    <property type="entry name" value="CoA-transferase_III_domain"/>
</dbReference>
<dbReference type="PANTHER" id="PTHR48207">
    <property type="entry name" value="SUCCINATE--HYDROXYMETHYLGLUTARATE COA-TRANSFERASE"/>
    <property type="match status" value="1"/>
</dbReference>
<dbReference type="Pfam" id="PF02515">
    <property type="entry name" value="CoA_transf_3"/>
    <property type="match status" value="1"/>
</dbReference>
<dbReference type="GO" id="GO:0008410">
    <property type="term" value="F:CoA-transferase activity"/>
    <property type="evidence" value="ECO:0007669"/>
    <property type="project" value="TreeGrafter"/>
</dbReference>
<organism evidence="2">
    <name type="scientific">hydrothermal vent metagenome</name>
    <dbReference type="NCBI Taxonomy" id="652676"/>
    <lineage>
        <taxon>unclassified sequences</taxon>
        <taxon>metagenomes</taxon>
        <taxon>ecological metagenomes</taxon>
    </lineage>
</organism>
<dbReference type="Gene3D" id="3.40.50.10540">
    <property type="entry name" value="Crotonobetainyl-coa:carnitine coa-transferase, domain 1"/>
    <property type="match status" value="1"/>
</dbReference>